<dbReference type="AlphaFoldDB" id="A0A0B7BWU0"/>
<sequence length="85" mass="9983">LSYTMFLYSMFLLPVLLLHNVIDTRLEYKQSLSLLACQMFKCLEFERPSDCLNADLVKLLVFSLSSTSFHRIYNNKQKMVNKKTP</sequence>
<organism evidence="2">
    <name type="scientific">Arion vulgaris</name>
    <dbReference type="NCBI Taxonomy" id="1028688"/>
    <lineage>
        <taxon>Eukaryota</taxon>
        <taxon>Metazoa</taxon>
        <taxon>Spiralia</taxon>
        <taxon>Lophotrochozoa</taxon>
        <taxon>Mollusca</taxon>
        <taxon>Gastropoda</taxon>
        <taxon>Heterobranchia</taxon>
        <taxon>Euthyneura</taxon>
        <taxon>Panpulmonata</taxon>
        <taxon>Eupulmonata</taxon>
        <taxon>Stylommatophora</taxon>
        <taxon>Helicina</taxon>
        <taxon>Arionoidea</taxon>
        <taxon>Arionidae</taxon>
        <taxon>Arion</taxon>
    </lineage>
</organism>
<dbReference type="EMBL" id="HACG01050522">
    <property type="protein sequence ID" value="CEK97387.1"/>
    <property type="molecule type" value="Transcribed_RNA"/>
</dbReference>
<proteinExistence type="predicted"/>
<evidence type="ECO:0000313" key="2">
    <source>
        <dbReference type="EMBL" id="CEK97387.1"/>
    </source>
</evidence>
<protein>
    <submittedName>
        <fullName evidence="2">Uncharacterized protein</fullName>
    </submittedName>
</protein>
<reference evidence="2" key="1">
    <citation type="submission" date="2014-12" db="EMBL/GenBank/DDBJ databases">
        <title>Insight into the proteome of Arion vulgaris.</title>
        <authorList>
            <person name="Aradska J."/>
            <person name="Bulat T."/>
            <person name="Smidak R."/>
            <person name="Sarate P."/>
            <person name="Gangsoo J."/>
            <person name="Sialana F."/>
            <person name="Bilban M."/>
            <person name="Lubec G."/>
        </authorList>
    </citation>
    <scope>NUCLEOTIDE SEQUENCE</scope>
    <source>
        <tissue evidence="2">Skin</tissue>
    </source>
</reference>
<keyword evidence="1" id="KW-0472">Membrane</keyword>
<accession>A0A0B7BWU0</accession>
<feature type="non-terminal residue" evidence="2">
    <location>
        <position position="1"/>
    </location>
</feature>
<keyword evidence="1" id="KW-0812">Transmembrane</keyword>
<keyword evidence="1" id="KW-1133">Transmembrane helix</keyword>
<feature type="transmembrane region" description="Helical" evidence="1">
    <location>
        <begin position="6"/>
        <end position="22"/>
    </location>
</feature>
<evidence type="ECO:0000256" key="1">
    <source>
        <dbReference type="SAM" id="Phobius"/>
    </source>
</evidence>
<name>A0A0B7BWU0_9EUPU</name>
<gene>
    <name evidence="2" type="primary">ORF215636</name>
</gene>